<dbReference type="SUPFAM" id="SSF46689">
    <property type="entry name" value="Homeodomain-like"/>
    <property type="match status" value="1"/>
</dbReference>
<dbReference type="InterPro" id="IPR036271">
    <property type="entry name" value="Tet_transcr_reg_TetR-rel_C_sf"/>
</dbReference>
<evidence type="ECO:0000256" key="3">
    <source>
        <dbReference type="ARBA" id="ARBA00023163"/>
    </source>
</evidence>
<dbReference type="GO" id="GO:0003700">
    <property type="term" value="F:DNA-binding transcription factor activity"/>
    <property type="evidence" value="ECO:0007669"/>
    <property type="project" value="TreeGrafter"/>
</dbReference>
<dbReference type="Gene3D" id="1.10.357.10">
    <property type="entry name" value="Tetracycline Repressor, domain 2"/>
    <property type="match status" value="1"/>
</dbReference>
<dbReference type="InterPro" id="IPR039536">
    <property type="entry name" value="TetR_C_Proteobacteria"/>
</dbReference>
<protein>
    <submittedName>
        <fullName evidence="7">TetR/AcrR family transcriptional regulator</fullName>
    </submittedName>
</protein>
<evidence type="ECO:0000313" key="7">
    <source>
        <dbReference type="EMBL" id="KAA9166132.1"/>
    </source>
</evidence>
<gene>
    <name evidence="7" type="ORF">FPZ12_004110</name>
</gene>
<dbReference type="GO" id="GO:0045892">
    <property type="term" value="P:negative regulation of DNA-templated transcription"/>
    <property type="evidence" value="ECO:0007669"/>
    <property type="project" value="UniProtKB-ARBA"/>
</dbReference>
<feature type="DNA-binding region" description="H-T-H motif" evidence="4">
    <location>
        <begin position="50"/>
        <end position="69"/>
    </location>
</feature>
<keyword evidence="1" id="KW-0805">Transcription regulation</keyword>
<dbReference type="PROSITE" id="PS50977">
    <property type="entry name" value="HTH_TETR_2"/>
    <property type="match status" value="1"/>
</dbReference>
<keyword evidence="3" id="KW-0804">Transcription</keyword>
<name>A0A5N0VMW8_9PSEU</name>
<dbReference type="InterPro" id="IPR009057">
    <property type="entry name" value="Homeodomain-like_sf"/>
</dbReference>
<dbReference type="Pfam" id="PF00440">
    <property type="entry name" value="TetR_N"/>
    <property type="match status" value="1"/>
</dbReference>
<feature type="domain" description="HTH tetR-type" evidence="6">
    <location>
        <begin position="27"/>
        <end position="87"/>
    </location>
</feature>
<dbReference type="PANTHER" id="PTHR30055:SF146">
    <property type="entry name" value="HTH-TYPE TRANSCRIPTIONAL DUAL REGULATOR CECR"/>
    <property type="match status" value="1"/>
</dbReference>
<dbReference type="PRINTS" id="PR00455">
    <property type="entry name" value="HTHTETR"/>
</dbReference>
<dbReference type="InterPro" id="IPR001647">
    <property type="entry name" value="HTH_TetR"/>
</dbReference>
<dbReference type="PANTHER" id="PTHR30055">
    <property type="entry name" value="HTH-TYPE TRANSCRIPTIONAL REGULATOR RUTR"/>
    <property type="match status" value="1"/>
</dbReference>
<evidence type="ECO:0000313" key="8">
    <source>
        <dbReference type="Proteomes" id="UP000319769"/>
    </source>
</evidence>
<dbReference type="Pfam" id="PF14246">
    <property type="entry name" value="TetR_C_7"/>
    <property type="match status" value="1"/>
</dbReference>
<feature type="region of interest" description="Disordered" evidence="5">
    <location>
        <begin position="1"/>
        <end position="23"/>
    </location>
</feature>
<accession>A0A5N0VMW8</accession>
<evidence type="ECO:0000256" key="4">
    <source>
        <dbReference type="PROSITE-ProRule" id="PRU00335"/>
    </source>
</evidence>
<dbReference type="InterPro" id="IPR050109">
    <property type="entry name" value="HTH-type_TetR-like_transc_reg"/>
</dbReference>
<evidence type="ECO:0000256" key="2">
    <source>
        <dbReference type="ARBA" id="ARBA00023125"/>
    </source>
</evidence>
<proteinExistence type="predicted"/>
<keyword evidence="8" id="KW-1185">Reference proteome</keyword>
<reference evidence="7" key="1">
    <citation type="submission" date="2019-09" db="EMBL/GenBank/DDBJ databases">
        <authorList>
            <person name="Teo W.F.A."/>
            <person name="Duangmal K."/>
        </authorList>
    </citation>
    <scope>NUCLEOTIDE SEQUENCE [LARGE SCALE GENOMIC DNA]</scope>
    <source>
        <strain evidence="7">K81G1</strain>
    </source>
</reference>
<evidence type="ECO:0000256" key="1">
    <source>
        <dbReference type="ARBA" id="ARBA00023015"/>
    </source>
</evidence>
<organism evidence="7 8">
    <name type="scientific">Amycolatopsis acidicola</name>
    <dbReference type="NCBI Taxonomy" id="2596893"/>
    <lineage>
        <taxon>Bacteria</taxon>
        <taxon>Bacillati</taxon>
        <taxon>Actinomycetota</taxon>
        <taxon>Actinomycetes</taxon>
        <taxon>Pseudonocardiales</taxon>
        <taxon>Pseudonocardiaceae</taxon>
        <taxon>Amycolatopsis</taxon>
    </lineage>
</organism>
<comment type="caution">
    <text evidence="7">The sequence shown here is derived from an EMBL/GenBank/DDBJ whole genome shotgun (WGS) entry which is preliminary data.</text>
</comment>
<evidence type="ECO:0000259" key="6">
    <source>
        <dbReference type="PROSITE" id="PS50977"/>
    </source>
</evidence>
<dbReference type="AlphaFoldDB" id="A0A5N0VMW8"/>
<sequence>MTISSPRAAGPGPSIRQRLPSGAVNSADRRARIVDAAAELFIAHGYAGVSMEDVVTAVGGSKSTLYRYFTDKTELFRAAVEGRIGRLSEPLRSFQPGGDVTATLRKFGRYLADIVLAPEAIALHRLVQSEAERIPGPGETFLEHAPAVGNAILGRYLAELCGQGVLELEDPVLAAGQLFQAMLGGLQMRMLMNPAAPPTRKEVERSIATAVEIFLNGAKTRT</sequence>
<evidence type="ECO:0000256" key="5">
    <source>
        <dbReference type="SAM" id="MobiDB-lite"/>
    </source>
</evidence>
<dbReference type="EMBL" id="VMNW02000003">
    <property type="protein sequence ID" value="KAA9166132.1"/>
    <property type="molecule type" value="Genomic_DNA"/>
</dbReference>
<dbReference type="SUPFAM" id="SSF48498">
    <property type="entry name" value="Tetracyclin repressor-like, C-terminal domain"/>
    <property type="match status" value="1"/>
</dbReference>
<dbReference type="OrthoDB" id="7186128at2"/>
<dbReference type="GO" id="GO:0000976">
    <property type="term" value="F:transcription cis-regulatory region binding"/>
    <property type="evidence" value="ECO:0007669"/>
    <property type="project" value="TreeGrafter"/>
</dbReference>
<keyword evidence="2 4" id="KW-0238">DNA-binding</keyword>
<dbReference type="Proteomes" id="UP000319769">
    <property type="component" value="Unassembled WGS sequence"/>
</dbReference>
<dbReference type="FunFam" id="1.10.10.60:FF:000141">
    <property type="entry name" value="TetR family transcriptional regulator"/>
    <property type="match status" value="1"/>
</dbReference>